<comment type="caution">
    <text evidence="2">The sequence shown here is derived from an EMBL/GenBank/DDBJ whole genome shotgun (WGS) entry which is preliminary data.</text>
</comment>
<protein>
    <submittedName>
        <fullName evidence="2">Uncharacterized protein</fullName>
    </submittedName>
</protein>
<feature type="region of interest" description="Disordered" evidence="1">
    <location>
        <begin position="38"/>
        <end position="59"/>
    </location>
</feature>
<dbReference type="AlphaFoldDB" id="A0AAD3DUR5"/>
<feature type="region of interest" description="Disordered" evidence="1">
    <location>
        <begin position="194"/>
        <end position="214"/>
    </location>
</feature>
<dbReference type="EMBL" id="BMAR01000023">
    <property type="protein sequence ID" value="GFR48371.1"/>
    <property type="molecule type" value="Genomic_DNA"/>
</dbReference>
<accession>A0AAD3DUR5</accession>
<proteinExistence type="predicted"/>
<feature type="region of interest" description="Disordered" evidence="1">
    <location>
        <begin position="1"/>
        <end position="25"/>
    </location>
</feature>
<organism evidence="2 3">
    <name type="scientific">Astrephomene gubernaculifera</name>
    <dbReference type="NCBI Taxonomy" id="47775"/>
    <lineage>
        <taxon>Eukaryota</taxon>
        <taxon>Viridiplantae</taxon>
        <taxon>Chlorophyta</taxon>
        <taxon>core chlorophytes</taxon>
        <taxon>Chlorophyceae</taxon>
        <taxon>CS clade</taxon>
        <taxon>Chlamydomonadales</taxon>
        <taxon>Astrephomenaceae</taxon>
        <taxon>Astrephomene</taxon>
    </lineage>
</organism>
<feature type="non-terminal residue" evidence="2">
    <location>
        <position position="1"/>
    </location>
</feature>
<evidence type="ECO:0000313" key="2">
    <source>
        <dbReference type="EMBL" id="GFR48371.1"/>
    </source>
</evidence>
<evidence type="ECO:0000256" key="1">
    <source>
        <dbReference type="SAM" id="MobiDB-lite"/>
    </source>
</evidence>
<reference evidence="2 3" key="1">
    <citation type="journal article" date="2021" name="Sci. Rep.">
        <title>Genome sequencing of the multicellular alga Astrephomene provides insights into convergent evolution of germ-soma differentiation.</title>
        <authorList>
            <person name="Yamashita S."/>
            <person name="Yamamoto K."/>
            <person name="Matsuzaki R."/>
            <person name="Suzuki S."/>
            <person name="Yamaguchi H."/>
            <person name="Hirooka S."/>
            <person name="Minakuchi Y."/>
            <person name="Miyagishima S."/>
            <person name="Kawachi M."/>
            <person name="Toyoda A."/>
            <person name="Nozaki H."/>
        </authorList>
    </citation>
    <scope>NUCLEOTIDE SEQUENCE [LARGE SCALE GENOMIC DNA]</scope>
    <source>
        <strain evidence="2 3">NIES-4017</strain>
    </source>
</reference>
<evidence type="ECO:0000313" key="3">
    <source>
        <dbReference type="Proteomes" id="UP001054857"/>
    </source>
</evidence>
<sequence length="378" mass="39248">MPKRSGSADYGAPGKRVKRQTAAYDPGQPIDVLLERFTAPRKKNNDRARSKPATALRPRLAAVVSSRPALWLTCGDPPKRARLIGGHDALVHNIEVICGCPWCLELDGEDADASEDDTAAARSQQAGPSNARQPGAGPSRQAAPPRFRGRVFNLPQWYEHCTGWRVVGLDPDKHPAEFRDLLLSVVYVAGAEGEEARGRSSDGGAGEGAAGTSARKSLRRYLRSLARSEPRTGQRVHVYYNDQPPDGRWFSGTVLQADNSTAVLTVLWDAWTDETGQVSEACEGEVLQGVTLLHFGPQPPPETGAVDPTAAVAAAGQPAAAAGQPAVVAATAGQSVGAAALAAAPDNVAEPEVNGQQEVAGGPSDGGAGADPAAGAAG</sequence>
<feature type="region of interest" description="Disordered" evidence="1">
    <location>
        <begin position="114"/>
        <end position="146"/>
    </location>
</feature>
<feature type="compositionally biased region" description="Polar residues" evidence="1">
    <location>
        <begin position="122"/>
        <end position="132"/>
    </location>
</feature>
<keyword evidence="3" id="KW-1185">Reference proteome</keyword>
<gene>
    <name evidence="2" type="ORF">Agub_g10261</name>
</gene>
<name>A0AAD3DUR5_9CHLO</name>
<feature type="region of interest" description="Disordered" evidence="1">
    <location>
        <begin position="347"/>
        <end position="378"/>
    </location>
</feature>
<dbReference type="Proteomes" id="UP001054857">
    <property type="component" value="Unassembled WGS sequence"/>
</dbReference>